<dbReference type="Proteomes" id="UP001175271">
    <property type="component" value="Unassembled WGS sequence"/>
</dbReference>
<dbReference type="SMART" id="SM00355">
    <property type="entry name" value="ZnF_C2H2"/>
    <property type="match status" value="4"/>
</dbReference>
<gene>
    <name evidence="3" type="ORF">QR680_004546</name>
</gene>
<feature type="domain" description="C2H2-type" evidence="2">
    <location>
        <begin position="161"/>
        <end position="182"/>
    </location>
</feature>
<dbReference type="AlphaFoldDB" id="A0AA39HQ71"/>
<organism evidence="3 4">
    <name type="scientific">Steinernema hermaphroditum</name>
    <dbReference type="NCBI Taxonomy" id="289476"/>
    <lineage>
        <taxon>Eukaryota</taxon>
        <taxon>Metazoa</taxon>
        <taxon>Ecdysozoa</taxon>
        <taxon>Nematoda</taxon>
        <taxon>Chromadorea</taxon>
        <taxon>Rhabditida</taxon>
        <taxon>Tylenchina</taxon>
        <taxon>Panagrolaimomorpha</taxon>
        <taxon>Strongyloidoidea</taxon>
        <taxon>Steinernematidae</taxon>
        <taxon>Steinernema</taxon>
    </lineage>
</organism>
<proteinExistence type="predicted"/>
<dbReference type="PROSITE" id="PS00028">
    <property type="entry name" value="ZINC_FINGER_C2H2_1"/>
    <property type="match status" value="2"/>
</dbReference>
<accession>A0AA39HQ71</accession>
<evidence type="ECO:0000313" key="4">
    <source>
        <dbReference type="Proteomes" id="UP001175271"/>
    </source>
</evidence>
<dbReference type="EMBL" id="JAUCMV010000003">
    <property type="protein sequence ID" value="KAK0409454.1"/>
    <property type="molecule type" value="Genomic_DNA"/>
</dbReference>
<keyword evidence="4" id="KW-1185">Reference proteome</keyword>
<reference evidence="3" key="1">
    <citation type="submission" date="2023-06" db="EMBL/GenBank/DDBJ databases">
        <title>Genomic analysis of the entomopathogenic nematode Steinernema hermaphroditum.</title>
        <authorList>
            <person name="Schwarz E.M."/>
            <person name="Heppert J.K."/>
            <person name="Baniya A."/>
            <person name="Schwartz H.T."/>
            <person name="Tan C.-H."/>
            <person name="Antoshechkin I."/>
            <person name="Sternberg P.W."/>
            <person name="Goodrich-Blair H."/>
            <person name="Dillman A.R."/>
        </authorList>
    </citation>
    <scope>NUCLEOTIDE SEQUENCE</scope>
    <source>
        <strain evidence="3">PS9179</strain>
        <tissue evidence="3">Whole animal</tissue>
    </source>
</reference>
<feature type="signal peptide" evidence="1">
    <location>
        <begin position="1"/>
        <end position="22"/>
    </location>
</feature>
<feature type="domain" description="C2H2-type" evidence="2">
    <location>
        <begin position="88"/>
        <end position="109"/>
    </location>
</feature>
<feature type="chain" id="PRO_5041374031" description="C2H2-type domain-containing protein" evidence="1">
    <location>
        <begin position="23"/>
        <end position="183"/>
    </location>
</feature>
<evidence type="ECO:0000313" key="3">
    <source>
        <dbReference type="EMBL" id="KAK0409454.1"/>
    </source>
</evidence>
<evidence type="ECO:0000259" key="2">
    <source>
        <dbReference type="PROSITE" id="PS00028"/>
    </source>
</evidence>
<protein>
    <recommendedName>
        <fullName evidence="2">C2H2-type domain-containing protein</fullName>
    </recommendedName>
</protein>
<evidence type="ECO:0000256" key="1">
    <source>
        <dbReference type="SAM" id="SignalP"/>
    </source>
</evidence>
<comment type="caution">
    <text evidence="3">The sequence shown here is derived from an EMBL/GenBank/DDBJ whole genome shotgun (WGS) entry which is preliminary data.</text>
</comment>
<keyword evidence="1" id="KW-0732">Signal</keyword>
<name>A0AA39HQ71_9BILA</name>
<dbReference type="InterPro" id="IPR013087">
    <property type="entry name" value="Znf_C2H2_type"/>
</dbReference>
<sequence>MRTSTCLRCCLWFVLPSSIVTCLLLKKDDSGNQATPSMLPPPATQQLCEICDQNVQDGIHYLSHLQLFHRQMRGRTAAIMQTTAPLGCCHCRERFWTYQGLERHLVMLHGLVTADLLDKAHRKEDGGRCKICSKRYAFNILQHLVADHDVKLCSAEIMYSCDICTFRCGTVRRLQYHQTTSHP</sequence>